<keyword evidence="3" id="KW-0695">RNA-directed DNA polymerase</keyword>
<sequence>MYRMTNQVRISELTQGKGRKNKSYRNLNCSGLRPPVQELKFTSGDIWTFGNEESTAAYSQTRVYHVNGEGDRSIRNNNISHSAISFTPKWRRKSLQTKKAYATMPRNELSEPHTSGWLQKYERRWQLNTSCKFCCFSMMRSNFATLSITDQKKESPRTPKIRHISTNGLAMLRRSISTTHYLDKTKALGHSEEKYKIENKVTPYPVDIGKTGFVPEKPVHNLAAASRPLSLNGNPANSLNISNYGSLRFRNSVDAYKVHPSRAKSINAGPPIKSLSGRRSLIQKPYFMAVNEDVTWNLTINANGTHLPVTLPSVASSHQSNGSSNDTKVENSSVDAHSGFAVETVLVDSGEEKRKQNEVFSFASKHFQDFKAQLRGLSTISRQAEYHAEVCYVIPSPNSPSVKRNNKYSHSDGKDVSSLEDLTKEEKAPYKMKMPSSDEEKLWNLEENSNSGIMNDSTTARMVMGKILENELDVLTELIGKLSIENSSEIDGRRHCECLNSAKLKDRIILSESFHIEQPRHTSPLNIATERHEVVANAEDAESLLEEAEGGCIFSGHAQIDLESNSPDEDNEQDVKVSKENHQQYLSKKAERLVTARIIINKPFAKQSTMQPVRSVNIGNLETARFLTDANSNLLTTEGAHKIHKLASNNCEISAPAAECRNSPRIQALLQFNPLIYTLYPYSASDMKDVFNEGKATDFYTEEEKSSPIIMSNVELCDASVGPFSAAEKKRMQCIDKPVINSDQINDYGGEKMPKASEKECADSDTCASVTFVNFKTLSQEQASELIKKAANKSYPLDPMPTSVVLEVLDVVLPVITNMINLSFESGEFASSWNEALLKSLIKKSGLDIAFIYFRPVSNLPYVSKLSEKAAANELTDHMTATELHMPLQSAYKQNHSTESTLLKVKNDILLNMEAQKVTLLVLLDRSAAFDTVRHDTLLIRLKPRFGVDGKALKWFASYLTDRTQRVTIKDGQSSAFPLRQGFPQGSCLGPLLFSVYTSKLFHFVSKQLPSVHCYADDTQLYLEFSPAGQGEDEAALNAMCDCTHD</sequence>
<accession>A0A2B4RB54</accession>
<name>A0A2B4RB54_STYPI</name>
<dbReference type="OrthoDB" id="5974661at2759"/>
<keyword evidence="3" id="KW-0808">Transferase</keyword>
<feature type="domain" description="Reverse transcriptase" evidence="2">
    <location>
        <begin position="822"/>
        <end position="1046"/>
    </location>
</feature>
<feature type="compositionally biased region" description="Basic and acidic residues" evidence="1">
    <location>
        <begin position="409"/>
        <end position="429"/>
    </location>
</feature>
<evidence type="ECO:0000256" key="1">
    <source>
        <dbReference type="SAM" id="MobiDB-lite"/>
    </source>
</evidence>
<organism evidence="3 4">
    <name type="scientific">Stylophora pistillata</name>
    <name type="common">Smooth cauliflower coral</name>
    <dbReference type="NCBI Taxonomy" id="50429"/>
    <lineage>
        <taxon>Eukaryota</taxon>
        <taxon>Metazoa</taxon>
        <taxon>Cnidaria</taxon>
        <taxon>Anthozoa</taxon>
        <taxon>Hexacorallia</taxon>
        <taxon>Scleractinia</taxon>
        <taxon>Astrocoeniina</taxon>
        <taxon>Pocilloporidae</taxon>
        <taxon>Stylophora</taxon>
    </lineage>
</organism>
<evidence type="ECO:0000313" key="3">
    <source>
        <dbReference type="EMBL" id="PFX13452.1"/>
    </source>
</evidence>
<dbReference type="GO" id="GO:0003964">
    <property type="term" value="F:RNA-directed DNA polymerase activity"/>
    <property type="evidence" value="ECO:0007669"/>
    <property type="project" value="UniProtKB-KW"/>
</dbReference>
<feature type="region of interest" description="Disordered" evidence="1">
    <location>
        <begin position="399"/>
        <end position="438"/>
    </location>
</feature>
<dbReference type="Pfam" id="PF00078">
    <property type="entry name" value="RVT_1"/>
    <property type="match status" value="1"/>
</dbReference>
<proteinExistence type="predicted"/>
<feature type="region of interest" description="Disordered" evidence="1">
    <location>
        <begin position="313"/>
        <end position="333"/>
    </location>
</feature>
<dbReference type="EMBL" id="LSMT01000974">
    <property type="protein sequence ID" value="PFX13452.1"/>
    <property type="molecule type" value="Genomic_DNA"/>
</dbReference>
<comment type="caution">
    <text evidence="3">The sequence shown here is derived from an EMBL/GenBank/DDBJ whole genome shotgun (WGS) entry which is preliminary data.</text>
</comment>
<keyword evidence="4" id="KW-1185">Reference proteome</keyword>
<dbReference type="InterPro" id="IPR000477">
    <property type="entry name" value="RT_dom"/>
</dbReference>
<dbReference type="SUPFAM" id="SSF56672">
    <property type="entry name" value="DNA/RNA polymerases"/>
    <property type="match status" value="1"/>
</dbReference>
<evidence type="ECO:0000259" key="2">
    <source>
        <dbReference type="PROSITE" id="PS50878"/>
    </source>
</evidence>
<dbReference type="AlphaFoldDB" id="A0A2B4RB54"/>
<dbReference type="InterPro" id="IPR043502">
    <property type="entry name" value="DNA/RNA_pol_sf"/>
</dbReference>
<protein>
    <submittedName>
        <fullName evidence="3">Putative RNA-directed DNA polymerase from transposon BS</fullName>
    </submittedName>
</protein>
<reference evidence="4" key="1">
    <citation type="journal article" date="2017" name="bioRxiv">
        <title>Comparative analysis of the genomes of Stylophora pistillata and Acropora digitifera provides evidence for extensive differences between species of corals.</title>
        <authorList>
            <person name="Voolstra C.R."/>
            <person name="Li Y."/>
            <person name="Liew Y.J."/>
            <person name="Baumgarten S."/>
            <person name="Zoccola D."/>
            <person name="Flot J.-F."/>
            <person name="Tambutte S."/>
            <person name="Allemand D."/>
            <person name="Aranda M."/>
        </authorList>
    </citation>
    <scope>NUCLEOTIDE SEQUENCE [LARGE SCALE GENOMIC DNA]</scope>
</reference>
<keyword evidence="3" id="KW-0548">Nucleotidyltransferase</keyword>
<dbReference type="PROSITE" id="PS50878">
    <property type="entry name" value="RT_POL"/>
    <property type="match status" value="1"/>
</dbReference>
<dbReference type="Proteomes" id="UP000225706">
    <property type="component" value="Unassembled WGS sequence"/>
</dbReference>
<evidence type="ECO:0000313" key="4">
    <source>
        <dbReference type="Proteomes" id="UP000225706"/>
    </source>
</evidence>
<gene>
    <name evidence="3" type="primary">RTase</name>
    <name evidence="3" type="ORF">AWC38_SpisGene22461</name>
</gene>
<dbReference type="PANTHER" id="PTHR33332">
    <property type="entry name" value="REVERSE TRANSCRIPTASE DOMAIN-CONTAINING PROTEIN"/>
    <property type="match status" value="1"/>
</dbReference>